<dbReference type="GO" id="GO:0008124">
    <property type="term" value="F:4-alpha-hydroxytetrahydrobiopterin dehydratase activity"/>
    <property type="evidence" value="ECO:0007669"/>
    <property type="project" value="UniProtKB-EC"/>
</dbReference>
<accession>A0A6A6HV72</accession>
<organism evidence="6 7">
    <name type="scientific">Trematosphaeria pertusa</name>
    <dbReference type="NCBI Taxonomy" id="390896"/>
    <lineage>
        <taxon>Eukaryota</taxon>
        <taxon>Fungi</taxon>
        <taxon>Dikarya</taxon>
        <taxon>Ascomycota</taxon>
        <taxon>Pezizomycotina</taxon>
        <taxon>Dothideomycetes</taxon>
        <taxon>Pleosporomycetidae</taxon>
        <taxon>Pleosporales</taxon>
        <taxon>Massarineae</taxon>
        <taxon>Trematosphaeriaceae</taxon>
        <taxon>Trematosphaeria</taxon>
    </lineage>
</organism>
<dbReference type="InterPro" id="IPR001533">
    <property type="entry name" value="Pterin_deHydtase"/>
</dbReference>
<comment type="similarity">
    <text evidence="2">Belongs to the pterin-4-alpha-carbinolamine dehydratase family.</text>
</comment>
<proteinExistence type="inferred from homology"/>
<dbReference type="GeneID" id="54583738"/>
<evidence type="ECO:0000256" key="3">
    <source>
        <dbReference type="ARBA" id="ARBA00013252"/>
    </source>
</evidence>
<keyword evidence="7" id="KW-1185">Reference proteome</keyword>
<comment type="catalytic activity">
    <reaction evidence="1">
        <text>(4aS,6R)-4a-hydroxy-L-erythro-5,6,7,8-tetrahydrobiopterin = (6R)-L-erythro-6,7-dihydrobiopterin + H2O</text>
        <dbReference type="Rhea" id="RHEA:11920"/>
        <dbReference type="ChEBI" id="CHEBI:15377"/>
        <dbReference type="ChEBI" id="CHEBI:15642"/>
        <dbReference type="ChEBI" id="CHEBI:43120"/>
        <dbReference type="EC" id="4.2.1.96"/>
    </reaction>
</comment>
<dbReference type="EC" id="4.2.1.96" evidence="3"/>
<evidence type="ECO:0000256" key="1">
    <source>
        <dbReference type="ARBA" id="ARBA00001554"/>
    </source>
</evidence>
<dbReference type="AlphaFoldDB" id="A0A6A6HV72"/>
<dbReference type="Gene3D" id="3.30.1360.20">
    <property type="entry name" value="Transcriptional coactivator/pterin dehydratase"/>
    <property type="match status" value="1"/>
</dbReference>
<dbReference type="PANTHER" id="PTHR12599:SF0">
    <property type="entry name" value="PTERIN-4-ALPHA-CARBINOLAMINE DEHYDRATASE"/>
    <property type="match status" value="1"/>
</dbReference>
<dbReference type="GO" id="GO:0006729">
    <property type="term" value="P:tetrahydrobiopterin biosynthetic process"/>
    <property type="evidence" value="ECO:0007669"/>
    <property type="project" value="InterPro"/>
</dbReference>
<reference evidence="6" key="1">
    <citation type="journal article" date="2020" name="Stud. Mycol.">
        <title>101 Dothideomycetes genomes: a test case for predicting lifestyles and emergence of pathogens.</title>
        <authorList>
            <person name="Haridas S."/>
            <person name="Albert R."/>
            <person name="Binder M."/>
            <person name="Bloem J."/>
            <person name="Labutti K."/>
            <person name="Salamov A."/>
            <person name="Andreopoulos B."/>
            <person name="Baker S."/>
            <person name="Barry K."/>
            <person name="Bills G."/>
            <person name="Bluhm B."/>
            <person name="Cannon C."/>
            <person name="Castanera R."/>
            <person name="Culley D."/>
            <person name="Daum C."/>
            <person name="Ezra D."/>
            <person name="Gonzalez J."/>
            <person name="Henrissat B."/>
            <person name="Kuo A."/>
            <person name="Liang C."/>
            <person name="Lipzen A."/>
            <person name="Lutzoni F."/>
            <person name="Magnuson J."/>
            <person name="Mondo S."/>
            <person name="Nolan M."/>
            <person name="Ohm R."/>
            <person name="Pangilinan J."/>
            <person name="Park H.-J."/>
            <person name="Ramirez L."/>
            <person name="Alfaro M."/>
            <person name="Sun H."/>
            <person name="Tritt A."/>
            <person name="Yoshinaga Y."/>
            <person name="Zwiers L.-H."/>
            <person name="Turgeon B."/>
            <person name="Goodwin S."/>
            <person name="Spatafora J."/>
            <person name="Crous P."/>
            <person name="Grigoriev I."/>
        </authorList>
    </citation>
    <scope>NUCLEOTIDE SEQUENCE</scope>
    <source>
        <strain evidence="6">CBS 122368</strain>
    </source>
</reference>
<sequence>MATPRDSVLSQLRVSDGEDAETLKKDVDPLVSFGWKIDNEGMGLEASFNFPTFAKAADFMTLVFIQSKISNHHSETYNMYRTVYLHWTTHKPRGLSLKDARMARFCHEQAISLGGQYTDDIDTWRKGCVACENPKT</sequence>
<dbReference type="SUPFAM" id="SSF55248">
    <property type="entry name" value="PCD-like"/>
    <property type="match status" value="1"/>
</dbReference>
<name>A0A6A6HV72_9PLEO</name>
<dbReference type="PANTHER" id="PTHR12599">
    <property type="entry name" value="PTERIN-4-ALPHA-CARBINOLAMINE DEHYDRATASE"/>
    <property type="match status" value="1"/>
</dbReference>
<evidence type="ECO:0000256" key="2">
    <source>
        <dbReference type="ARBA" id="ARBA00006472"/>
    </source>
</evidence>
<dbReference type="RefSeq" id="XP_033676915.1">
    <property type="nucleotide sequence ID" value="XM_033830408.1"/>
</dbReference>
<keyword evidence="4" id="KW-0456">Lyase</keyword>
<evidence type="ECO:0000313" key="6">
    <source>
        <dbReference type="EMBL" id="KAF2241911.1"/>
    </source>
</evidence>
<dbReference type="OrthoDB" id="277398at2759"/>
<evidence type="ECO:0000256" key="4">
    <source>
        <dbReference type="ARBA" id="ARBA00023239"/>
    </source>
</evidence>
<dbReference type="EMBL" id="ML987210">
    <property type="protein sequence ID" value="KAF2241911.1"/>
    <property type="molecule type" value="Genomic_DNA"/>
</dbReference>
<gene>
    <name evidence="6" type="ORF">BU26DRAFT_525020</name>
</gene>
<evidence type="ECO:0000313" key="7">
    <source>
        <dbReference type="Proteomes" id="UP000800094"/>
    </source>
</evidence>
<dbReference type="Proteomes" id="UP000800094">
    <property type="component" value="Unassembled WGS sequence"/>
</dbReference>
<dbReference type="InterPro" id="IPR036428">
    <property type="entry name" value="PCD_sf"/>
</dbReference>
<evidence type="ECO:0000256" key="5">
    <source>
        <dbReference type="ARBA" id="ARBA00030497"/>
    </source>
</evidence>
<protein>
    <recommendedName>
        <fullName evidence="3">4a-hydroxytetrahydrobiopterin dehydratase</fullName>
        <ecNumber evidence="3">4.2.1.96</ecNumber>
    </recommendedName>
    <alternativeName>
        <fullName evidence="5">4-alpha-hydroxy-tetrahydropterin dehydratase</fullName>
    </alternativeName>
</protein>
<dbReference type="CDD" id="cd00488">
    <property type="entry name" value="PCD_DCoH"/>
    <property type="match status" value="1"/>
</dbReference>
<dbReference type="Pfam" id="PF01329">
    <property type="entry name" value="Pterin_4a"/>
    <property type="match status" value="1"/>
</dbReference>